<feature type="domain" description="DUF4283" evidence="1">
    <location>
        <begin position="33"/>
        <end position="105"/>
    </location>
</feature>
<dbReference type="PANTHER" id="PTHR31286:SF178">
    <property type="entry name" value="DUF4283 DOMAIN-CONTAINING PROTEIN"/>
    <property type="match status" value="1"/>
</dbReference>
<dbReference type="EMBL" id="JAJFAZ020000003">
    <property type="protein sequence ID" value="KAI5337577.1"/>
    <property type="molecule type" value="Genomic_DNA"/>
</dbReference>
<protein>
    <recommendedName>
        <fullName evidence="1">DUF4283 domain-containing protein</fullName>
    </recommendedName>
</protein>
<dbReference type="InterPro" id="IPR040256">
    <property type="entry name" value="At4g02000-like"/>
</dbReference>
<accession>A0AAD4W8Q8</accession>
<dbReference type="PANTHER" id="PTHR31286">
    <property type="entry name" value="GLYCINE-RICH CELL WALL STRUCTURAL PROTEIN 1.8-LIKE"/>
    <property type="match status" value="1"/>
</dbReference>
<dbReference type="Pfam" id="PF14111">
    <property type="entry name" value="DUF4283"/>
    <property type="match status" value="1"/>
</dbReference>
<dbReference type="InterPro" id="IPR025558">
    <property type="entry name" value="DUF4283"/>
</dbReference>
<reference evidence="2 3" key="1">
    <citation type="journal article" date="2022" name="G3 (Bethesda)">
        <title>Whole-genome sequence and methylome profiling of the almond [Prunus dulcis (Mill.) D.A. Webb] cultivar 'Nonpareil'.</title>
        <authorList>
            <person name="D'Amico-Willman K.M."/>
            <person name="Ouma W.Z."/>
            <person name="Meulia T."/>
            <person name="Sideli G.M."/>
            <person name="Gradziel T.M."/>
            <person name="Fresnedo-Ramirez J."/>
        </authorList>
    </citation>
    <scope>NUCLEOTIDE SEQUENCE [LARGE SCALE GENOMIC DNA]</scope>
    <source>
        <strain evidence="2">Clone GOH B32 T37-40</strain>
    </source>
</reference>
<keyword evidence="3" id="KW-1185">Reference proteome</keyword>
<comment type="caution">
    <text evidence="2">The sequence shown here is derived from an EMBL/GenBank/DDBJ whole genome shotgun (WGS) entry which is preliminary data.</text>
</comment>
<dbReference type="AlphaFoldDB" id="A0AAD4W8Q8"/>
<sequence>MVNHFASQFALTEEEQRELVVERGNASLLRTTKFLLVGKVLAKKPFNKEAFKRTMVTLWRPKARVEIVTLEDDLLMFAFSLRQDRVRILGWVPWTFNHYLIVMREADDVVNPSRIPLHKHEFWIQIRGLPLVYMMRAMGKEIGTTLGDFVVTDQSKRTDCYGSYLRIKVGIDISKPLRRCMPVRLPGGQTTTQWVDLPYEKLPQG</sequence>
<evidence type="ECO:0000259" key="1">
    <source>
        <dbReference type="Pfam" id="PF14111"/>
    </source>
</evidence>
<evidence type="ECO:0000313" key="3">
    <source>
        <dbReference type="Proteomes" id="UP001054821"/>
    </source>
</evidence>
<dbReference type="Proteomes" id="UP001054821">
    <property type="component" value="Chromosome 3"/>
</dbReference>
<gene>
    <name evidence="2" type="ORF">L3X38_016848</name>
</gene>
<proteinExistence type="predicted"/>
<organism evidence="2 3">
    <name type="scientific">Prunus dulcis</name>
    <name type="common">Almond</name>
    <name type="synonym">Amygdalus dulcis</name>
    <dbReference type="NCBI Taxonomy" id="3755"/>
    <lineage>
        <taxon>Eukaryota</taxon>
        <taxon>Viridiplantae</taxon>
        <taxon>Streptophyta</taxon>
        <taxon>Embryophyta</taxon>
        <taxon>Tracheophyta</taxon>
        <taxon>Spermatophyta</taxon>
        <taxon>Magnoliopsida</taxon>
        <taxon>eudicotyledons</taxon>
        <taxon>Gunneridae</taxon>
        <taxon>Pentapetalae</taxon>
        <taxon>rosids</taxon>
        <taxon>fabids</taxon>
        <taxon>Rosales</taxon>
        <taxon>Rosaceae</taxon>
        <taxon>Amygdaloideae</taxon>
        <taxon>Amygdaleae</taxon>
        <taxon>Prunus</taxon>
    </lineage>
</organism>
<name>A0AAD4W8Q8_PRUDU</name>
<evidence type="ECO:0000313" key="2">
    <source>
        <dbReference type="EMBL" id="KAI5337577.1"/>
    </source>
</evidence>